<evidence type="ECO:0000256" key="4">
    <source>
        <dbReference type="RuleBase" id="RU364078"/>
    </source>
</evidence>
<keyword evidence="3" id="KW-0511">Multifunctional enzyme</keyword>
<evidence type="ECO:0000256" key="1">
    <source>
        <dbReference type="ARBA" id="ARBA00022793"/>
    </source>
</evidence>
<comment type="function">
    <text evidence="3">Catalyzes two sequential steps in the biosynthesis of coenzyme A. In the first step cysteine is conjugated to 4'-phosphopantothenate to form 4-phosphopantothenoylcysteine. In the second step the latter compound is decarboxylated to form 4'-phosphopantotheine.</text>
</comment>
<evidence type="ECO:0000313" key="8">
    <source>
        <dbReference type="Proteomes" id="UP000176288"/>
    </source>
</evidence>
<dbReference type="InterPro" id="IPR003382">
    <property type="entry name" value="Flavoprotein"/>
</dbReference>
<evidence type="ECO:0000256" key="2">
    <source>
        <dbReference type="ARBA" id="ARBA00023239"/>
    </source>
</evidence>
<dbReference type="EC" id="6.3.2.5" evidence="3"/>
<dbReference type="Pfam" id="PF02441">
    <property type="entry name" value="Flavoprotein"/>
    <property type="match status" value="1"/>
</dbReference>
<evidence type="ECO:0000256" key="3">
    <source>
        <dbReference type="HAMAP-Rule" id="MF_02225"/>
    </source>
</evidence>
<dbReference type="EMBL" id="CP017812">
    <property type="protein sequence ID" value="AOZ72627.1"/>
    <property type="molecule type" value="Genomic_DNA"/>
</dbReference>
<feature type="region of interest" description="Phosphopantothenate--cysteine ligase" evidence="3">
    <location>
        <begin position="202"/>
        <end position="418"/>
    </location>
</feature>
<dbReference type="InterPro" id="IPR005252">
    <property type="entry name" value="CoaBC"/>
</dbReference>
<reference evidence="7 8" key="1">
    <citation type="submission" date="2016-10" db="EMBL/GenBank/DDBJ databases">
        <title>Actinomyces aegypiusis sp. nov., isolated from the Aegypius monachus in Qinghai Tibet Plateau China.</title>
        <authorList>
            <person name="Wang Y."/>
        </authorList>
    </citation>
    <scope>NUCLEOTIDE SEQUENCE [LARGE SCALE GENOMIC DNA]</scope>
    <source>
        <strain evidence="7 8">VUL4_3</strain>
    </source>
</reference>
<dbReference type="GO" id="GO:0015937">
    <property type="term" value="P:coenzyme A biosynthetic process"/>
    <property type="evidence" value="ECO:0007669"/>
    <property type="project" value="UniProtKB-UniRule"/>
</dbReference>
<keyword evidence="8" id="KW-1185">Reference proteome</keyword>
<dbReference type="NCBIfam" id="TIGR00521">
    <property type="entry name" value="coaBC_dfp"/>
    <property type="match status" value="1"/>
</dbReference>
<dbReference type="KEGG" id="avu:BK816_04375"/>
<dbReference type="GO" id="GO:0046872">
    <property type="term" value="F:metal ion binding"/>
    <property type="evidence" value="ECO:0007669"/>
    <property type="project" value="UniProtKB-KW"/>
</dbReference>
<comment type="function">
    <text evidence="4">Catalyzes two steps in the biosynthesis of coenzyme A. In the first step cysteine is conjugated to 4'-phosphopantothenate to form 4-phosphopantothenoylcysteine, in the latter compound is decarboxylated to form 4'-phosphopantotheine.</text>
</comment>
<evidence type="ECO:0000313" key="7">
    <source>
        <dbReference type="EMBL" id="AOZ72627.1"/>
    </source>
</evidence>
<dbReference type="Gene3D" id="3.40.50.10300">
    <property type="entry name" value="CoaB-like"/>
    <property type="match status" value="1"/>
</dbReference>
<keyword evidence="3" id="KW-0479">Metal-binding</keyword>
<keyword evidence="3 4" id="KW-0288">FMN</keyword>
<feature type="binding site" evidence="3">
    <location>
        <position position="353"/>
    </location>
    <ligand>
        <name>CTP</name>
        <dbReference type="ChEBI" id="CHEBI:37563"/>
    </ligand>
</feature>
<dbReference type="UniPathway" id="UPA00241">
    <property type="reaction ID" value="UER00353"/>
</dbReference>
<comment type="cofactor">
    <cofactor evidence="3">
        <name>FMN</name>
        <dbReference type="ChEBI" id="CHEBI:58210"/>
    </cofactor>
    <text evidence="3">Binds 1 FMN per subunit.</text>
</comment>
<comment type="catalytic activity">
    <reaction evidence="3 4">
        <text>(R)-4'-phosphopantothenate + L-cysteine + CTP = N-[(R)-4-phosphopantothenoyl]-L-cysteine + CMP + diphosphate + H(+)</text>
        <dbReference type="Rhea" id="RHEA:19397"/>
        <dbReference type="ChEBI" id="CHEBI:10986"/>
        <dbReference type="ChEBI" id="CHEBI:15378"/>
        <dbReference type="ChEBI" id="CHEBI:33019"/>
        <dbReference type="ChEBI" id="CHEBI:35235"/>
        <dbReference type="ChEBI" id="CHEBI:37563"/>
        <dbReference type="ChEBI" id="CHEBI:59458"/>
        <dbReference type="ChEBI" id="CHEBI:60377"/>
        <dbReference type="EC" id="6.3.2.5"/>
    </reaction>
</comment>
<feature type="binding site" evidence="3">
    <location>
        <begin position="317"/>
        <end position="320"/>
    </location>
    <ligand>
        <name>CTP</name>
        <dbReference type="ChEBI" id="CHEBI:37563"/>
    </ligand>
</feature>
<dbReference type="Pfam" id="PF04127">
    <property type="entry name" value="DFP"/>
    <property type="match status" value="1"/>
</dbReference>
<dbReference type="GO" id="GO:0015941">
    <property type="term" value="P:pantothenate catabolic process"/>
    <property type="evidence" value="ECO:0007669"/>
    <property type="project" value="InterPro"/>
</dbReference>
<comment type="cofactor">
    <cofactor evidence="3">
        <name>Mg(2+)</name>
        <dbReference type="ChEBI" id="CHEBI:18420"/>
    </cofactor>
</comment>
<comment type="pathway">
    <text evidence="3 4">Cofactor biosynthesis; coenzyme A biosynthesis; CoA from (R)-pantothenate: step 2/5.</text>
</comment>
<dbReference type="InterPro" id="IPR036551">
    <property type="entry name" value="Flavin_trans-like"/>
</dbReference>
<accession>A0A1D9MK00</accession>
<dbReference type="RefSeq" id="WP_071164093.1">
    <property type="nucleotide sequence ID" value="NZ_CP017812.1"/>
</dbReference>
<comment type="caution">
    <text evidence="3">Lacks conserved residue(s) required for the propagation of feature annotation.</text>
</comment>
<feature type="binding site" evidence="3">
    <location>
        <position position="336"/>
    </location>
    <ligand>
        <name>CTP</name>
        <dbReference type="ChEBI" id="CHEBI:37563"/>
    </ligand>
</feature>
<dbReference type="InterPro" id="IPR035929">
    <property type="entry name" value="CoaB-like_sf"/>
</dbReference>
<dbReference type="GO" id="GO:0010181">
    <property type="term" value="F:FMN binding"/>
    <property type="evidence" value="ECO:0007669"/>
    <property type="project" value="UniProtKB-UniRule"/>
</dbReference>
<protein>
    <recommendedName>
        <fullName evidence="3">Coenzyme A biosynthesis bifunctional protein CoaBC</fullName>
    </recommendedName>
    <alternativeName>
        <fullName evidence="3">DNA/pantothenate metabolism flavoprotein</fullName>
    </alternativeName>
    <alternativeName>
        <fullName evidence="3">Phosphopantothenoylcysteine synthetase/decarboxylase</fullName>
        <shortName evidence="3">PPCS-PPCDC</shortName>
    </alternativeName>
    <domain>
        <recommendedName>
            <fullName evidence="3">Phosphopantothenoylcysteine decarboxylase</fullName>
            <shortName evidence="3">PPC decarboxylase</shortName>
            <shortName evidence="3">PPC-DC</shortName>
            <ecNumber evidence="3">4.1.1.36</ecNumber>
        </recommendedName>
        <alternativeName>
            <fullName evidence="3">CoaC</fullName>
        </alternativeName>
    </domain>
    <domain>
        <recommendedName>
            <fullName evidence="3">Phosphopantothenate--cysteine ligase</fullName>
            <ecNumber evidence="3">6.3.2.5</ecNumber>
        </recommendedName>
        <alternativeName>
            <fullName evidence="3">CoaB</fullName>
        </alternativeName>
        <alternativeName>
            <fullName evidence="3">Phosphopantothenoylcysteine synthetase</fullName>
            <shortName evidence="3">PPC synthetase</shortName>
            <shortName evidence="3">PPC-S</shortName>
        </alternativeName>
    </domain>
</protein>
<dbReference type="SUPFAM" id="SSF102645">
    <property type="entry name" value="CoaB-like"/>
    <property type="match status" value="1"/>
</dbReference>
<dbReference type="GO" id="GO:0004632">
    <property type="term" value="F:phosphopantothenate--cysteine ligase activity"/>
    <property type="evidence" value="ECO:0007669"/>
    <property type="project" value="UniProtKB-UniRule"/>
</dbReference>
<evidence type="ECO:0000259" key="6">
    <source>
        <dbReference type="Pfam" id="PF04127"/>
    </source>
</evidence>
<feature type="binding site" evidence="3">
    <location>
        <position position="300"/>
    </location>
    <ligand>
        <name>CTP</name>
        <dbReference type="ChEBI" id="CHEBI:37563"/>
    </ligand>
</feature>
<keyword evidence="3 4" id="KW-0436">Ligase</keyword>
<keyword evidence="3 4" id="KW-0285">Flavoprotein</keyword>
<keyword evidence="2 3" id="KW-0456">Lyase</keyword>
<feature type="domain" description="DNA/pantothenate metabolism flavoprotein C-terminal" evidence="6">
    <location>
        <begin position="197"/>
        <end position="410"/>
    </location>
</feature>
<dbReference type="PANTHER" id="PTHR14359">
    <property type="entry name" value="HOMO-OLIGOMERIC FLAVIN CONTAINING CYS DECARBOXYLASE FAMILY"/>
    <property type="match status" value="1"/>
</dbReference>
<feature type="region of interest" description="Phosphopantothenoylcysteine decarboxylase" evidence="3">
    <location>
        <begin position="1"/>
        <end position="201"/>
    </location>
</feature>
<keyword evidence="3" id="KW-0460">Magnesium</keyword>
<organism evidence="7 8">
    <name type="scientific">Boudabousia tangfeifanii</name>
    <dbReference type="NCBI Taxonomy" id="1912795"/>
    <lineage>
        <taxon>Bacteria</taxon>
        <taxon>Bacillati</taxon>
        <taxon>Actinomycetota</taxon>
        <taxon>Actinomycetes</taxon>
        <taxon>Actinomycetales</taxon>
        <taxon>Actinomycetaceae</taxon>
        <taxon>Boudabousia</taxon>
    </lineage>
</organism>
<dbReference type="GO" id="GO:0004633">
    <property type="term" value="F:phosphopantothenoylcysteine decarboxylase activity"/>
    <property type="evidence" value="ECO:0007669"/>
    <property type="project" value="UniProtKB-UniRule"/>
</dbReference>
<dbReference type="GO" id="GO:0071513">
    <property type="term" value="C:phosphopantothenoylcysteine decarboxylase complex"/>
    <property type="evidence" value="ECO:0007669"/>
    <property type="project" value="TreeGrafter"/>
</dbReference>
<dbReference type="EC" id="4.1.1.36" evidence="3"/>
<dbReference type="AlphaFoldDB" id="A0A1D9MK00"/>
<dbReference type="Proteomes" id="UP000176288">
    <property type="component" value="Chromosome"/>
</dbReference>
<dbReference type="STRING" id="1912795.BK816_04375"/>
<dbReference type="SUPFAM" id="SSF52507">
    <property type="entry name" value="Homo-oligomeric flavin-containing Cys decarboxylases, HFCD"/>
    <property type="match status" value="1"/>
</dbReference>
<evidence type="ECO:0000259" key="5">
    <source>
        <dbReference type="Pfam" id="PF02441"/>
    </source>
</evidence>
<name>A0A1D9MK00_9ACTO</name>
<feature type="binding site" evidence="3">
    <location>
        <position position="357"/>
    </location>
    <ligand>
        <name>CTP</name>
        <dbReference type="ChEBI" id="CHEBI:37563"/>
    </ligand>
</feature>
<dbReference type="Gene3D" id="3.40.50.1950">
    <property type="entry name" value="Flavin prenyltransferase-like"/>
    <property type="match status" value="1"/>
</dbReference>
<feature type="domain" description="Flavoprotein" evidence="5">
    <location>
        <begin position="9"/>
        <end position="178"/>
    </location>
</feature>
<dbReference type="PANTHER" id="PTHR14359:SF6">
    <property type="entry name" value="PHOSPHOPANTOTHENOYLCYSTEINE DECARBOXYLASE"/>
    <property type="match status" value="1"/>
</dbReference>
<comment type="similarity">
    <text evidence="3 4">In the N-terminal section; belongs to the HFCD (homo-oligomeric flavin containing Cys decarboxylase) superfamily.</text>
</comment>
<comment type="similarity">
    <text evidence="3 4">In the C-terminal section; belongs to the PPC synthetase family.</text>
</comment>
<gene>
    <name evidence="3" type="primary">coaBC</name>
    <name evidence="7" type="ORF">BK816_04375</name>
</gene>
<proteinExistence type="inferred from homology"/>
<dbReference type="InterPro" id="IPR007085">
    <property type="entry name" value="DNA/pantothenate-metab_flavo_C"/>
</dbReference>
<sequence>MSSKGVAPRIVIGVSGGIAAFKAVSVVRLWKKAGWQVQVLATPAALGLVGKTTWEAISGNPVYTEITQDVAHGAHVELAREADAFLVLPATANTIAKLAMGMADNMLTATALVATCPKIIAPAMHTQMWEHPATRRNLSTLQTDGWQVISPVSGELTSGDSGMGRLPEPEEIFSQAKQLIGSQSATADSNPEACPKLKGKRVIITAGGTSEPIDPVRVLTNLSTGTQGIELAKTAKALGAEVELIYSTISVPLPAGIKATYAGSARDLLSLLEARWDQTDVLVMAAAVADWRPAEVATQKMKKGQADTLTLELVRNPDILATLGKKPRGNKILVGFAAETAQGEAALSLAREKVAKKRVDLLALNQVGSGKGFGNVENQLFFLDFNGQLLGQSQGSKATVSQALWQQVNDLIAEKESI</sequence>
<comment type="pathway">
    <text evidence="3 4">Cofactor biosynthesis; coenzyme A biosynthesis; CoA from (R)-pantothenate: step 3/5.</text>
</comment>
<dbReference type="HAMAP" id="MF_02225">
    <property type="entry name" value="CoaBC"/>
    <property type="match status" value="1"/>
</dbReference>
<feature type="binding site" evidence="3">
    <location>
        <position position="290"/>
    </location>
    <ligand>
        <name>CTP</name>
        <dbReference type="ChEBI" id="CHEBI:37563"/>
    </ligand>
</feature>
<keyword evidence="1 3" id="KW-0210">Decarboxylase</keyword>
<dbReference type="OrthoDB" id="9802554at2"/>
<comment type="catalytic activity">
    <reaction evidence="3 4">
        <text>N-[(R)-4-phosphopantothenoyl]-L-cysteine + H(+) = (R)-4'-phosphopantetheine + CO2</text>
        <dbReference type="Rhea" id="RHEA:16793"/>
        <dbReference type="ChEBI" id="CHEBI:15378"/>
        <dbReference type="ChEBI" id="CHEBI:16526"/>
        <dbReference type="ChEBI" id="CHEBI:59458"/>
        <dbReference type="ChEBI" id="CHEBI:61723"/>
        <dbReference type="EC" id="4.1.1.36"/>
    </reaction>
</comment>